<dbReference type="AlphaFoldDB" id="A0A2M4D3E9"/>
<dbReference type="EMBL" id="GGFL01007914">
    <property type="protein sequence ID" value="MBW72092.1"/>
    <property type="molecule type" value="Transcribed_RNA"/>
</dbReference>
<name>A0A2M4D3E9_ANODA</name>
<reference evidence="2" key="1">
    <citation type="submission" date="2018-01" db="EMBL/GenBank/DDBJ databases">
        <title>An insight into the sialome of Amazonian anophelines.</title>
        <authorList>
            <person name="Ribeiro J.M."/>
            <person name="Scarpassa V."/>
            <person name="Calvo E."/>
        </authorList>
    </citation>
    <scope>NUCLEOTIDE SEQUENCE</scope>
</reference>
<keyword evidence="1" id="KW-0732">Signal</keyword>
<feature type="chain" id="PRO_5014798666" evidence="1">
    <location>
        <begin position="22"/>
        <end position="277"/>
    </location>
</feature>
<proteinExistence type="predicted"/>
<sequence length="277" mass="31025">MWTLVVPLAHTLAHMTSQVLAQIVDACENLTAHVTRQRFLSLGATVRELQVPIEMIATRKVLTAGDAGERFTLVVRLYMLIQDTLGATLGITVGASVRLRCGVDRADVTMEILVRLKGFGAEPTPDMPDVSRAYVLATAVARIFWVRIAVLAELLARVSIFGGFALLLDHVLYFVQYSRAYRFVFLQGLCCFKGRLASTTAPAALQFQPHPTVGRRYQLRFRIEPIRESLLGVRVDLLLHGHYIDIVFSVHPHLHQNFLLFLLHLRSRSSRSTEGHS</sequence>
<evidence type="ECO:0000256" key="1">
    <source>
        <dbReference type="SAM" id="SignalP"/>
    </source>
</evidence>
<protein>
    <submittedName>
        <fullName evidence="2">Putative secreted protein</fullName>
    </submittedName>
</protein>
<evidence type="ECO:0000313" key="2">
    <source>
        <dbReference type="EMBL" id="MBW72092.1"/>
    </source>
</evidence>
<organism evidence="2">
    <name type="scientific">Anopheles darlingi</name>
    <name type="common">Mosquito</name>
    <dbReference type="NCBI Taxonomy" id="43151"/>
    <lineage>
        <taxon>Eukaryota</taxon>
        <taxon>Metazoa</taxon>
        <taxon>Ecdysozoa</taxon>
        <taxon>Arthropoda</taxon>
        <taxon>Hexapoda</taxon>
        <taxon>Insecta</taxon>
        <taxon>Pterygota</taxon>
        <taxon>Neoptera</taxon>
        <taxon>Endopterygota</taxon>
        <taxon>Diptera</taxon>
        <taxon>Nematocera</taxon>
        <taxon>Culicoidea</taxon>
        <taxon>Culicidae</taxon>
        <taxon>Anophelinae</taxon>
        <taxon>Anopheles</taxon>
    </lineage>
</organism>
<feature type="signal peptide" evidence="1">
    <location>
        <begin position="1"/>
        <end position="21"/>
    </location>
</feature>
<accession>A0A2M4D3E9</accession>